<sequence length="94" mass="10552">MSTYAKFMKKILNKKRKLGEFKIVPLTENYSALIQKKLSEKLKDLGNFIIPMIIGGKFCGRALCNLGSSINLIPLSIFKRMDVGGFNPLLLPFS</sequence>
<dbReference type="PANTHER" id="PTHR33067">
    <property type="entry name" value="RNA-DIRECTED DNA POLYMERASE-RELATED"/>
    <property type="match status" value="1"/>
</dbReference>
<proteinExistence type="predicted"/>
<evidence type="ECO:0000313" key="1">
    <source>
        <dbReference type="EMBL" id="PKU83325.1"/>
    </source>
</evidence>
<keyword evidence="2" id="KW-1185">Reference proteome</keyword>
<evidence type="ECO:0000313" key="2">
    <source>
        <dbReference type="Proteomes" id="UP000233837"/>
    </source>
</evidence>
<dbReference type="EMBL" id="KZ502127">
    <property type="protein sequence ID" value="PKU83325.1"/>
    <property type="molecule type" value="Genomic_DNA"/>
</dbReference>
<protein>
    <submittedName>
        <fullName evidence="1">Uncharacterized protein</fullName>
    </submittedName>
</protein>
<dbReference type="InterPro" id="IPR021109">
    <property type="entry name" value="Peptidase_aspartic_dom_sf"/>
</dbReference>
<dbReference type="Proteomes" id="UP000233837">
    <property type="component" value="Unassembled WGS sequence"/>
</dbReference>
<reference evidence="1 2" key="1">
    <citation type="journal article" date="2016" name="Sci. Rep.">
        <title>The Dendrobium catenatum Lindl. genome sequence provides insights into polysaccharide synthase, floral development and adaptive evolution.</title>
        <authorList>
            <person name="Zhang G.Q."/>
            <person name="Xu Q."/>
            <person name="Bian C."/>
            <person name="Tsai W.C."/>
            <person name="Yeh C.M."/>
            <person name="Liu K.W."/>
            <person name="Yoshida K."/>
            <person name="Zhang L.S."/>
            <person name="Chang S.B."/>
            <person name="Chen F."/>
            <person name="Shi Y."/>
            <person name="Su Y.Y."/>
            <person name="Zhang Y.Q."/>
            <person name="Chen L.J."/>
            <person name="Yin Y."/>
            <person name="Lin M."/>
            <person name="Huang H."/>
            <person name="Deng H."/>
            <person name="Wang Z.W."/>
            <person name="Zhu S.L."/>
            <person name="Zhao X."/>
            <person name="Deng C."/>
            <person name="Niu S.C."/>
            <person name="Huang J."/>
            <person name="Wang M."/>
            <person name="Liu G.H."/>
            <person name="Yang H.J."/>
            <person name="Xiao X.J."/>
            <person name="Hsiao Y.Y."/>
            <person name="Wu W.L."/>
            <person name="Chen Y.Y."/>
            <person name="Mitsuda N."/>
            <person name="Ohme-Takagi M."/>
            <person name="Luo Y.B."/>
            <person name="Van de Peer Y."/>
            <person name="Liu Z.J."/>
        </authorList>
    </citation>
    <scope>NUCLEOTIDE SEQUENCE [LARGE SCALE GENOMIC DNA]</scope>
    <source>
        <tissue evidence="1">The whole plant</tissue>
    </source>
</reference>
<gene>
    <name evidence="1" type="ORF">MA16_Dca020245</name>
</gene>
<organism evidence="1 2">
    <name type="scientific">Dendrobium catenatum</name>
    <dbReference type="NCBI Taxonomy" id="906689"/>
    <lineage>
        <taxon>Eukaryota</taxon>
        <taxon>Viridiplantae</taxon>
        <taxon>Streptophyta</taxon>
        <taxon>Embryophyta</taxon>
        <taxon>Tracheophyta</taxon>
        <taxon>Spermatophyta</taxon>
        <taxon>Magnoliopsida</taxon>
        <taxon>Liliopsida</taxon>
        <taxon>Asparagales</taxon>
        <taxon>Orchidaceae</taxon>
        <taxon>Epidendroideae</taxon>
        <taxon>Malaxideae</taxon>
        <taxon>Dendrobiinae</taxon>
        <taxon>Dendrobium</taxon>
    </lineage>
</organism>
<dbReference type="AlphaFoldDB" id="A0A2I0X5Y3"/>
<name>A0A2I0X5Y3_9ASPA</name>
<accession>A0A2I0X5Y3</accession>
<dbReference type="Gene3D" id="2.40.70.10">
    <property type="entry name" value="Acid Proteases"/>
    <property type="match status" value="1"/>
</dbReference>
<reference evidence="1 2" key="2">
    <citation type="journal article" date="2017" name="Nature">
        <title>The Apostasia genome and the evolution of orchids.</title>
        <authorList>
            <person name="Zhang G.Q."/>
            <person name="Liu K.W."/>
            <person name="Li Z."/>
            <person name="Lohaus R."/>
            <person name="Hsiao Y.Y."/>
            <person name="Niu S.C."/>
            <person name="Wang J.Y."/>
            <person name="Lin Y.C."/>
            <person name="Xu Q."/>
            <person name="Chen L.J."/>
            <person name="Yoshida K."/>
            <person name="Fujiwara S."/>
            <person name="Wang Z.W."/>
            <person name="Zhang Y.Q."/>
            <person name="Mitsuda N."/>
            <person name="Wang M."/>
            <person name="Liu G.H."/>
            <person name="Pecoraro L."/>
            <person name="Huang H.X."/>
            <person name="Xiao X.J."/>
            <person name="Lin M."/>
            <person name="Wu X.Y."/>
            <person name="Wu W.L."/>
            <person name="Chen Y.Y."/>
            <person name="Chang S.B."/>
            <person name="Sakamoto S."/>
            <person name="Ohme-Takagi M."/>
            <person name="Yagi M."/>
            <person name="Zeng S.J."/>
            <person name="Shen C.Y."/>
            <person name="Yeh C.M."/>
            <person name="Luo Y.B."/>
            <person name="Tsai W.C."/>
            <person name="Van de Peer Y."/>
            <person name="Liu Z.J."/>
        </authorList>
    </citation>
    <scope>NUCLEOTIDE SEQUENCE [LARGE SCALE GENOMIC DNA]</scope>
    <source>
        <tissue evidence="1">The whole plant</tissue>
    </source>
</reference>